<dbReference type="AlphaFoldDB" id="A0AAN7AD92"/>
<proteinExistence type="predicted"/>
<dbReference type="InterPro" id="IPR022085">
    <property type="entry name" value="OpdG"/>
</dbReference>
<dbReference type="PANTHER" id="PTHR38797:SF4">
    <property type="entry name" value="NUCLEAR PORE COMPLEX PROTEIN NUP85"/>
    <property type="match status" value="1"/>
</dbReference>
<keyword evidence="2" id="KW-1185">Reference proteome</keyword>
<comment type="caution">
    <text evidence="1">The sequence shown here is derived from an EMBL/GenBank/DDBJ whole genome shotgun (WGS) entry which is preliminary data.</text>
</comment>
<accession>A0AAN7AD92</accession>
<evidence type="ECO:0000313" key="1">
    <source>
        <dbReference type="EMBL" id="KAK4182289.1"/>
    </source>
</evidence>
<reference evidence="1" key="2">
    <citation type="submission" date="2023-05" db="EMBL/GenBank/DDBJ databases">
        <authorList>
            <consortium name="Lawrence Berkeley National Laboratory"/>
            <person name="Steindorff A."/>
            <person name="Hensen N."/>
            <person name="Bonometti L."/>
            <person name="Westerberg I."/>
            <person name="Brannstrom I.O."/>
            <person name="Guillou S."/>
            <person name="Cros-Aarteil S."/>
            <person name="Calhoun S."/>
            <person name="Haridas S."/>
            <person name="Kuo A."/>
            <person name="Mondo S."/>
            <person name="Pangilinan J."/>
            <person name="Riley R."/>
            <person name="Labutti K."/>
            <person name="Andreopoulos B."/>
            <person name="Lipzen A."/>
            <person name="Chen C."/>
            <person name="Yanf M."/>
            <person name="Daum C."/>
            <person name="Ng V."/>
            <person name="Clum A."/>
            <person name="Ohm R."/>
            <person name="Martin F."/>
            <person name="Silar P."/>
            <person name="Natvig D."/>
            <person name="Lalanne C."/>
            <person name="Gautier V."/>
            <person name="Ament-Velasquez S.L."/>
            <person name="Kruys A."/>
            <person name="Hutchinson M.I."/>
            <person name="Powell A.J."/>
            <person name="Barry K."/>
            <person name="Miller A.N."/>
            <person name="Grigoriev I.V."/>
            <person name="Debuchy R."/>
            <person name="Gladieux P."/>
            <person name="Thoren M.H."/>
            <person name="Johannesson H."/>
        </authorList>
    </citation>
    <scope>NUCLEOTIDE SEQUENCE</scope>
    <source>
        <strain evidence="1">PSN309</strain>
    </source>
</reference>
<sequence>MAVNHANIDLSFIENEISDWREGREIFDLLITIFEFNLHPEAMAVHLAYTIYFYFQRAPADRLDEMMSNTWVVVLTFAQCIPPQHPWQYSLAKAVSKLHGVPGPVSDNAVDPEKVLWEDLPHFENCLREIWNEAPTYDGTESPQLLTRFRNLNSFLSRVLENEFYQCIDIPYTQMQNAMNQHVSREWSAAFQSRLWDVTEWVLHCGKVLLDGIIIGERVDTNEPAGRARWVLTLAEWMLFKAFVMMACVAVNHVELVDNSLRARLRSTQQMMEACEARRRDALRALPMPLAWWPRGDLGHQSDMAADGEKRPRTSELYSEPRDFKAWGRYIHHHITYGCEGSSGAQFQL</sequence>
<reference evidence="1" key="1">
    <citation type="journal article" date="2023" name="Mol. Phylogenet. Evol.">
        <title>Genome-scale phylogeny and comparative genomics of the fungal order Sordariales.</title>
        <authorList>
            <person name="Hensen N."/>
            <person name="Bonometti L."/>
            <person name="Westerberg I."/>
            <person name="Brannstrom I.O."/>
            <person name="Guillou S."/>
            <person name="Cros-Aarteil S."/>
            <person name="Calhoun S."/>
            <person name="Haridas S."/>
            <person name="Kuo A."/>
            <person name="Mondo S."/>
            <person name="Pangilinan J."/>
            <person name="Riley R."/>
            <person name="LaButti K."/>
            <person name="Andreopoulos B."/>
            <person name="Lipzen A."/>
            <person name="Chen C."/>
            <person name="Yan M."/>
            <person name="Daum C."/>
            <person name="Ng V."/>
            <person name="Clum A."/>
            <person name="Steindorff A."/>
            <person name="Ohm R.A."/>
            <person name="Martin F."/>
            <person name="Silar P."/>
            <person name="Natvig D.O."/>
            <person name="Lalanne C."/>
            <person name="Gautier V."/>
            <person name="Ament-Velasquez S.L."/>
            <person name="Kruys A."/>
            <person name="Hutchinson M.I."/>
            <person name="Powell A.J."/>
            <person name="Barry K."/>
            <person name="Miller A.N."/>
            <person name="Grigoriev I.V."/>
            <person name="Debuchy R."/>
            <person name="Gladieux P."/>
            <person name="Hiltunen Thoren M."/>
            <person name="Johannesson H."/>
        </authorList>
    </citation>
    <scope>NUCLEOTIDE SEQUENCE</scope>
    <source>
        <strain evidence="1">PSN309</strain>
    </source>
</reference>
<gene>
    <name evidence="1" type="ORF">QBC35DRAFT_457446</name>
</gene>
<dbReference type="Proteomes" id="UP001302126">
    <property type="component" value="Unassembled WGS sequence"/>
</dbReference>
<dbReference type="Pfam" id="PF12311">
    <property type="entry name" value="DUF3632"/>
    <property type="match status" value="1"/>
</dbReference>
<evidence type="ECO:0000313" key="2">
    <source>
        <dbReference type="Proteomes" id="UP001302126"/>
    </source>
</evidence>
<dbReference type="EMBL" id="MU864690">
    <property type="protein sequence ID" value="KAK4182289.1"/>
    <property type="molecule type" value="Genomic_DNA"/>
</dbReference>
<name>A0AAN7AD92_9PEZI</name>
<dbReference type="InterPro" id="IPR053204">
    <property type="entry name" value="Oxopyrrolidines_Biosynth-assoc"/>
</dbReference>
<dbReference type="PANTHER" id="PTHR38797">
    <property type="entry name" value="NUCLEAR PORE COMPLEX PROTEIN NUP85-RELATED"/>
    <property type="match status" value="1"/>
</dbReference>
<organism evidence="1 2">
    <name type="scientific">Podospora australis</name>
    <dbReference type="NCBI Taxonomy" id="1536484"/>
    <lineage>
        <taxon>Eukaryota</taxon>
        <taxon>Fungi</taxon>
        <taxon>Dikarya</taxon>
        <taxon>Ascomycota</taxon>
        <taxon>Pezizomycotina</taxon>
        <taxon>Sordariomycetes</taxon>
        <taxon>Sordariomycetidae</taxon>
        <taxon>Sordariales</taxon>
        <taxon>Podosporaceae</taxon>
        <taxon>Podospora</taxon>
    </lineage>
</organism>
<protein>
    <submittedName>
        <fullName evidence="1">Uncharacterized protein</fullName>
    </submittedName>
</protein>